<dbReference type="Pfam" id="PF23598">
    <property type="entry name" value="LRR_14"/>
    <property type="match status" value="1"/>
</dbReference>
<feature type="domain" description="Disease resistance N-terminal" evidence="9">
    <location>
        <begin position="1"/>
        <end position="84"/>
    </location>
</feature>
<dbReference type="CDD" id="cd14798">
    <property type="entry name" value="RX-CC_like"/>
    <property type="match status" value="1"/>
</dbReference>
<accession>A0ABC9FB33</accession>
<keyword evidence="5" id="KW-0611">Plant defense</keyword>
<dbReference type="InterPro" id="IPR038005">
    <property type="entry name" value="RX-like_CC"/>
</dbReference>
<reference evidence="12" key="1">
    <citation type="submission" date="2024-10" db="EMBL/GenBank/DDBJ databases">
        <authorList>
            <person name="Ryan C."/>
        </authorList>
    </citation>
    <scope>NUCLEOTIDE SEQUENCE [LARGE SCALE GENOMIC DNA]</scope>
</reference>
<dbReference type="Gene3D" id="1.10.10.10">
    <property type="entry name" value="Winged helix-like DNA-binding domain superfamily/Winged helix DNA-binding domain"/>
    <property type="match status" value="1"/>
</dbReference>
<dbReference type="Pfam" id="PF18052">
    <property type="entry name" value="Rx_N"/>
    <property type="match status" value="1"/>
</dbReference>
<evidence type="ECO:0000256" key="5">
    <source>
        <dbReference type="ARBA" id="ARBA00022821"/>
    </source>
</evidence>
<dbReference type="Gene3D" id="3.80.10.10">
    <property type="entry name" value="Ribonuclease Inhibitor"/>
    <property type="match status" value="1"/>
</dbReference>
<dbReference type="InterPro" id="IPR042197">
    <property type="entry name" value="Apaf_helical"/>
</dbReference>
<evidence type="ECO:0000256" key="6">
    <source>
        <dbReference type="ARBA" id="ARBA00023054"/>
    </source>
</evidence>
<dbReference type="InterPro" id="IPR058922">
    <property type="entry name" value="WHD_DRP"/>
</dbReference>
<dbReference type="Gene3D" id="3.40.50.300">
    <property type="entry name" value="P-loop containing nucleotide triphosphate hydrolases"/>
    <property type="match status" value="1"/>
</dbReference>
<dbReference type="Proteomes" id="UP001497457">
    <property type="component" value="Chromosome 6rd"/>
</dbReference>
<feature type="coiled-coil region" evidence="7">
    <location>
        <begin position="101"/>
        <end position="128"/>
    </location>
</feature>
<evidence type="ECO:0000313" key="12">
    <source>
        <dbReference type="EMBL" id="CAL5072560.1"/>
    </source>
</evidence>
<dbReference type="GO" id="GO:0042742">
    <property type="term" value="P:defense response to bacterium"/>
    <property type="evidence" value="ECO:0007669"/>
    <property type="project" value="UniProtKB-ARBA"/>
</dbReference>
<comment type="similarity">
    <text evidence="1">Belongs to the disease resistance NB-LRR family.</text>
</comment>
<dbReference type="PANTHER" id="PTHR23155:SF906">
    <property type="entry name" value="OS08G0205100 PROTEIN"/>
    <property type="match status" value="1"/>
</dbReference>
<dbReference type="Gene3D" id="1.20.5.4130">
    <property type="match status" value="1"/>
</dbReference>
<dbReference type="GO" id="GO:0002758">
    <property type="term" value="P:innate immune response-activating signaling pathway"/>
    <property type="evidence" value="ECO:0007669"/>
    <property type="project" value="UniProtKB-ARBA"/>
</dbReference>
<protein>
    <submittedName>
        <fullName evidence="12">Uncharacterized protein</fullName>
    </submittedName>
</protein>
<dbReference type="EMBL" id="OZ075116">
    <property type="protein sequence ID" value="CAL5072560.1"/>
    <property type="molecule type" value="Genomic_DNA"/>
</dbReference>
<keyword evidence="4" id="KW-0547">Nucleotide-binding</keyword>
<dbReference type="Pfam" id="PF23559">
    <property type="entry name" value="WHD_DRP"/>
    <property type="match status" value="1"/>
</dbReference>
<dbReference type="SUPFAM" id="SSF52540">
    <property type="entry name" value="P-loop containing nucleoside triphosphate hydrolases"/>
    <property type="match status" value="1"/>
</dbReference>
<dbReference type="AlphaFoldDB" id="A0ABC9FB33"/>
<dbReference type="InterPro" id="IPR036388">
    <property type="entry name" value="WH-like_DNA-bd_sf"/>
</dbReference>
<evidence type="ECO:0000259" key="9">
    <source>
        <dbReference type="Pfam" id="PF18052"/>
    </source>
</evidence>
<gene>
    <name evidence="12" type="ORF">URODEC1_LOCUS104065</name>
</gene>
<dbReference type="InterPro" id="IPR044974">
    <property type="entry name" value="Disease_R_plants"/>
</dbReference>
<dbReference type="Pfam" id="PF00931">
    <property type="entry name" value="NB-ARC"/>
    <property type="match status" value="1"/>
</dbReference>
<keyword evidence="3" id="KW-0677">Repeat</keyword>
<feature type="domain" description="NB-ARC" evidence="8">
    <location>
        <begin position="159"/>
        <end position="321"/>
    </location>
</feature>
<sequence>MESVLVKLAQLMGNKSSNLIDLSRDTAFLRDELCAINALLKKLDDEDELDPQVKDWSNQVRELGYDIEDCIDEFVLRIASADAKAGFAERISRFIGTLRACLETAKQIKELKTRLQEINERRKRYRFEHYSSSSIAVDPRLPALYKEAADLVGVDGPRDELIRWVMDEKRQLKGVTIVGFGGLGKTTLANEVYRGVKGQFDCHAFVSVSQRPDMTRLLNSIRLKLGQQEFSYPCEVKDLIDDVREYLQHKRYLVVIDDLWDTISCDAIKCAFPENNLRSRFIVTTRIESVARVCGTHQQCLYRLKPLSDQDSRRLLFSRTFSPNRDCTSQIKEVSAEILKKCGGLPLAIITVARLLASRPTIKKEDWEKIQNSLCSEFGTHPTMAGMRLILSLSYRNLPHHLKTCFLCLGTYPEDHIIQRSDLVRQWVAEGLVNDSSRQDSENLANSYFDELVNRSMIQPEEVDCNGEVLSCRVHDMMLDLILSKCTEDNFITVVYNSSGMKELHNSKPRRLSLNLNGAEGVTISTVQAIGRQSQIRSLALFGDPTCMPACAHLLPQSKFLRVLVLQLRQFNGKHGQQKEGINLTDISQLVLLRLLKVEASSSRVKLPMRIQGLRHLETLEMCCGFVGGIPTDVFHLPGLLHLDIRSTPGGFPDGISNAKSLLTLKYFGLTENSLENIHGLGELTSLRYLKICCFPKFLLDTARGRSSMDALRSSLGKLGSRNLRYLSVVRYPEICADMLSSLAPPPRCLEKLDLLAWYFSRVPRWLAELHDLCSLDICVREVVQEDVGILGELRSLMHLQFQIQQVPKEKITIRGGKGFLFPALVNLQFWCQRRMSLQLLVFEAGAMPNLRRLGLETSVALLKWEGCGLVGIEHLLSLKEICVSMWHGQCTESEIIAAECALRNVTRAHSNHPTIKIDKK</sequence>
<evidence type="ECO:0000256" key="4">
    <source>
        <dbReference type="ARBA" id="ARBA00022741"/>
    </source>
</evidence>
<evidence type="ECO:0000259" key="8">
    <source>
        <dbReference type="Pfam" id="PF00931"/>
    </source>
</evidence>
<evidence type="ECO:0000259" key="11">
    <source>
        <dbReference type="Pfam" id="PF23598"/>
    </source>
</evidence>
<dbReference type="PANTHER" id="PTHR23155">
    <property type="entry name" value="DISEASE RESISTANCE PROTEIN RP"/>
    <property type="match status" value="1"/>
</dbReference>
<feature type="domain" description="Disease resistance protein winged helix" evidence="10">
    <location>
        <begin position="412"/>
        <end position="482"/>
    </location>
</feature>
<evidence type="ECO:0000313" key="13">
    <source>
        <dbReference type="Proteomes" id="UP001497457"/>
    </source>
</evidence>
<dbReference type="Gene3D" id="1.10.8.430">
    <property type="entry name" value="Helical domain of apoptotic protease-activating factors"/>
    <property type="match status" value="1"/>
</dbReference>
<proteinExistence type="inferred from homology"/>
<evidence type="ECO:0000256" key="3">
    <source>
        <dbReference type="ARBA" id="ARBA00022737"/>
    </source>
</evidence>
<dbReference type="InterPro" id="IPR041118">
    <property type="entry name" value="Rx_N"/>
</dbReference>
<dbReference type="InterPro" id="IPR032675">
    <property type="entry name" value="LRR_dom_sf"/>
</dbReference>
<evidence type="ECO:0000256" key="7">
    <source>
        <dbReference type="SAM" id="Coils"/>
    </source>
</evidence>
<dbReference type="GO" id="GO:0009626">
    <property type="term" value="P:plant-type hypersensitive response"/>
    <property type="evidence" value="ECO:0007669"/>
    <property type="project" value="UniProtKB-ARBA"/>
</dbReference>
<feature type="domain" description="Disease resistance R13L4/SHOC-2-like LRR" evidence="11">
    <location>
        <begin position="535"/>
        <end position="916"/>
    </location>
</feature>
<organism evidence="12 13">
    <name type="scientific">Urochloa decumbens</name>
    <dbReference type="NCBI Taxonomy" id="240449"/>
    <lineage>
        <taxon>Eukaryota</taxon>
        <taxon>Viridiplantae</taxon>
        <taxon>Streptophyta</taxon>
        <taxon>Embryophyta</taxon>
        <taxon>Tracheophyta</taxon>
        <taxon>Spermatophyta</taxon>
        <taxon>Magnoliopsida</taxon>
        <taxon>Liliopsida</taxon>
        <taxon>Poales</taxon>
        <taxon>Poaceae</taxon>
        <taxon>PACMAD clade</taxon>
        <taxon>Panicoideae</taxon>
        <taxon>Panicodae</taxon>
        <taxon>Paniceae</taxon>
        <taxon>Melinidinae</taxon>
        <taxon>Urochloa</taxon>
    </lineage>
</organism>
<name>A0ABC9FB33_9POAL</name>
<keyword evidence="13" id="KW-1185">Reference proteome</keyword>
<dbReference type="FunFam" id="1.10.10.10:FF:000322">
    <property type="entry name" value="Probable disease resistance protein At1g63360"/>
    <property type="match status" value="1"/>
</dbReference>
<dbReference type="InterPro" id="IPR027417">
    <property type="entry name" value="P-loop_NTPase"/>
</dbReference>
<dbReference type="SUPFAM" id="SSF52058">
    <property type="entry name" value="L domain-like"/>
    <property type="match status" value="1"/>
</dbReference>
<dbReference type="InterPro" id="IPR055414">
    <property type="entry name" value="LRR_R13L4/SHOC2-like"/>
</dbReference>
<dbReference type="InterPro" id="IPR002182">
    <property type="entry name" value="NB-ARC"/>
</dbReference>
<keyword evidence="2" id="KW-0433">Leucine-rich repeat</keyword>
<evidence type="ECO:0000256" key="2">
    <source>
        <dbReference type="ARBA" id="ARBA00022614"/>
    </source>
</evidence>
<dbReference type="GO" id="GO:0000166">
    <property type="term" value="F:nucleotide binding"/>
    <property type="evidence" value="ECO:0007669"/>
    <property type="project" value="UniProtKB-KW"/>
</dbReference>
<dbReference type="PRINTS" id="PR00364">
    <property type="entry name" value="DISEASERSIST"/>
</dbReference>
<keyword evidence="6 7" id="KW-0175">Coiled coil</keyword>
<evidence type="ECO:0000256" key="1">
    <source>
        <dbReference type="ARBA" id="ARBA00008894"/>
    </source>
</evidence>
<evidence type="ECO:0000259" key="10">
    <source>
        <dbReference type="Pfam" id="PF23559"/>
    </source>
</evidence>